<accession>A0AAF0QYK4</accession>
<dbReference type="AlphaFoldDB" id="A0AAF0QYK4"/>
<sequence>KESLFRHASSFHETHSWNLQKSGTGTLAVSIYGSTSRSVDQSMDHQWQPWFYTWSDFPDLPSIPCLLIYGHHLRTVKGPTVRGSLP</sequence>
<gene>
    <name evidence="1" type="ORF">MTR67_026249</name>
</gene>
<organism evidence="1 2">
    <name type="scientific">Solanum verrucosum</name>
    <dbReference type="NCBI Taxonomy" id="315347"/>
    <lineage>
        <taxon>Eukaryota</taxon>
        <taxon>Viridiplantae</taxon>
        <taxon>Streptophyta</taxon>
        <taxon>Embryophyta</taxon>
        <taxon>Tracheophyta</taxon>
        <taxon>Spermatophyta</taxon>
        <taxon>Magnoliopsida</taxon>
        <taxon>eudicotyledons</taxon>
        <taxon>Gunneridae</taxon>
        <taxon>Pentapetalae</taxon>
        <taxon>asterids</taxon>
        <taxon>lamiids</taxon>
        <taxon>Solanales</taxon>
        <taxon>Solanaceae</taxon>
        <taxon>Solanoideae</taxon>
        <taxon>Solaneae</taxon>
        <taxon>Solanum</taxon>
    </lineage>
</organism>
<evidence type="ECO:0000313" key="2">
    <source>
        <dbReference type="Proteomes" id="UP001234989"/>
    </source>
</evidence>
<evidence type="ECO:0000313" key="1">
    <source>
        <dbReference type="EMBL" id="WMV32864.1"/>
    </source>
</evidence>
<protein>
    <submittedName>
        <fullName evidence="1">Uncharacterized protein</fullName>
    </submittedName>
</protein>
<name>A0AAF0QYK4_SOLVR</name>
<dbReference type="Proteomes" id="UP001234989">
    <property type="component" value="Chromosome 6"/>
</dbReference>
<keyword evidence="2" id="KW-1185">Reference proteome</keyword>
<proteinExistence type="predicted"/>
<feature type="non-terminal residue" evidence="1">
    <location>
        <position position="1"/>
    </location>
</feature>
<dbReference type="EMBL" id="CP133617">
    <property type="protein sequence ID" value="WMV32864.1"/>
    <property type="molecule type" value="Genomic_DNA"/>
</dbReference>
<reference evidence="1" key="1">
    <citation type="submission" date="2023-08" db="EMBL/GenBank/DDBJ databases">
        <title>A de novo genome assembly of Solanum verrucosum Schlechtendal, a Mexican diploid species geographically isolated from the other diploid A-genome species in potato relatives.</title>
        <authorList>
            <person name="Hosaka K."/>
        </authorList>
    </citation>
    <scope>NUCLEOTIDE SEQUENCE</scope>
    <source>
        <tissue evidence="1">Young leaves</tissue>
    </source>
</reference>